<evidence type="ECO:0000313" key="1">
    <source>
        <dbReference type="EMBL" id="GAA1962039.1"/>
    </source>
</evidence>
<proteinExistence type="predicted"/>
<dbReference type="EMBL" id="BAAAQM010000008">
    <property type="protein sequence ID" value="GAA1962039.1"/>
    <property type="molecule type" value="Genomic_DNA"/>
</dbReference>
<organism evidence="1 2">
    <name type="scientific">Catenulispora subtropica</name>
    <dbReference type="NCBI Taxonomy" id="450798"/>
    <lineage>
        <taxon>Bacteria</taxon>
        <taxon>Bacillati</taxon>
        <taxon>Actinomycetota</taxon>
        <taxon>Actinomycetes</taxon>
        <taxon>Catenulisporales</taxon>
        <taxon>Catenulisporaceae</taxon>
        <taxon>Catenulispora</taxon>
    </lineage>
</organism>
<reference evidence="1 2" key="1">
    <citation type="journal article" date="2019" name="Int. J. Syst. Evol. Microbiol.">
        <title>The Global Catalogue of Microorganisms (GCM) 10K type strain sequencing project: providing services to taxonomists for standard genome sequencing and annotation.</title>
        <authorList>
            <consortium name="The Broad Institute Genomics Platform"/>
            <consortium name="The Broad Institute Genome Sequencing Center for Infectious Disease"/>
            <person name="Wu L."/>
            <person name="Ma J."/>
        </authorList>
    </citation>
    <scope>NUCLEOTIDE SEQUENCE [LARGE SCALE GENOMIC DNA]</scope>
    <source>
        <strain evidence="1 2">JCM 16013</strain>
    </source>
</reference>
<name>A0ABN2R1I7_9ACTN</name>
<dbReference type="RefSeq" id="WP_344656531.1">
    <property type="nucleotide sequence ID" value="NZ_BAAAQM010000008.1"/>
</dbReference>
<comment type="caution">
    <text evidence="1">The sequence shown here is derived from an EMBL/GenBank/DDBJ whole genome shotgun (WGS) entry which is preliminary data.</text>
</comment>
<protein>
    <submittedName>
        <fullName evidence="1">Uncharacterized protein</fullName>
    </submittedName>
</protein>
<dbReference type="Proteomes" id="UP001499854">
    <property type="component" value="Unassembled WGS sequence"/>
</dbReference>
<accession>A0ABN2R1I7</accession>
<evidence type="ECO:0000313" key="2">
    <source>
        <dbReference type="Proteomes" id="UP001499854"/>
    </source>
</evidence>
<gene>
    <name evidence="1" type="ORF">GCM10009838_18510</name>
</gene>
<keyword evidence="2" id="KW-1185">Reference proteome</keyword>
<sequence>MSMYEDECVICKQTTLGVTGWDDVIIGRQLVLAPWEGEGETIEGNLHFACVQSWSHKDAFFNELAAAYTGAPDATITLRDRHSGELTSVPRPTSESYEPVCTGPGLLILAQPEEKRWTAIDADWGWIRLDHREAARIAADDRSPVEGGFARLSLDRDLPLEATEWSVGELLDHLDLEPRYPGLRTTPGVSMELYFKAPEKSRHAVRLALDVPLLVPDRVRAYFMQLLADEGPDAFKLVLPD</sequence>